<name>Q1PVM3_KUEST</name>
<gene>
    <name evidence="3" type="ORF">KsCSTR_48570</name>
    <name evidence="2" type="ORF">kustc0527</name>
</gene>
<keyword evidence="1" id="KW-1133">Transmembrane helix</keyword>
<keyword evidence="1" id="KW-0812">Transmembrane</keyword>
<dbReference type="EMBL" id="CT573073">
    <property type="protein sequence ID" value="CAJ71272.1"/>
    <property type="molecule type" value="Genomic_DNA"/>
</dbReference>
<keyword evidence="1" id="KW-0472">Membrane</keyword>
<reference evidence="2" key="1">
    <citation type="journal article" date="2006" name="Nature">
        <title>Deciphering the evolution and metabolism of an anammox bacterium from a community genome.</title>
        <authorList>
            <person name="Strous M."/>
            <person name="Pelletier E."/>
            <person name="Mangenot S."/>
            <person name="Rattei T."/>
            <person name="Lehner A."/>
            <person name="Taylor M.W."/>
            <person name="Horn M."/>
            <person name="Daims H."/>
            <person name="Bartol-Mavel D."/>
            <person name="Wincker P."/>
            <person name="Barbe V."/>
            <person name="Fonknechten N."/>
            <person name="Vallenet D."/>
            <person name="Segurens B."/>
            <person name="Schenowitz-Truong C."/>
            <person name="Medigue C."/>
            <person name="Collingro A."/>
            <person name="Snel B."/>
            <person name="Dutilh B.E."/>
            <person name="OpDenCamp H.J.M."/>
            <person name="vanDerDrift C."/>
            <person name="Cirpus I."/>
            <person name="vanDePas-Schoonen K.T."/>
            <person name="Harhangi H.R."/>
            <person name="vanNiftrik L."/>
            <person name="Schmid M."/>
            <person name="Keltjens J."/>
            <person name="vanDeVossenberg J."/>
            <person name="Kartal B."/>
            <person name="Meier H."/>
            <person name="Frishman D."/>
            <person name="Huynen M.A."/>
            <person name="Mewes H."/>
            <person name="Weissenbach J."/>
            <person name="Jetten M.S.M."/>
            <person name="Wagner M."/>
            <person name="LePaslier D."/>
        </authorList>
    </citation>
    <scope>NUCLEOTIDE SEQUENCE</scope>
</reference>
<evidence type="ECO:0000313" key="2">
    <source>
        <dbReference type="EMBL" id="CAJ71272.1"/>
    </source>
</evidence>
<reference evidence="2" key="2">
    <citation type="submission" date="2006-01" db="EMBL/GenBank/DDBJ databases">
        <authorList>
            <person name="Genoscope"/>
        </authorList>
    </citation>
    <scope>NUCLEOTIDE SEQUENCE</scope>
</reference>
<proteinExistence type="predicted"/>
<reference evidence="3 4" key="3">
    <citation type="submission" date="2020-02" db="EMBL/GenBank/DDBJ databases">
        <title>Newly sequenced genome of strain CSTR1 showed variability in Candidatus Kuenenia stuttgartiensis genomes.</title>
        <authorList>
            <person name="Ding C."/>
            <person name="Adrian L."/>
        </authorList>
    </citation>
    <scope>NUCLEOTIDE SEQUENCE [LARGE SCALE GENOMIC DNA]</scope>
    <source>
        <strain evidence="3 4">CSTR1</strain>
    </source>
</reference>
<dbReference type="EMBL" id="CP049055">
    <property type="protein sequence ID" value="QII14234.1"/>
    <property type="molecule type" value="Genomic_DNA"/>
</dbReference>
<protein>
    <submittedName>
        <fullName evidence="2">Uncharacterized protein</fullName>
    </submittedName>
</protein>
<evidence type="ECO:0000313" key="4">
    <source>
        <dbReference type="Proteomes" id="UP000501926"/>
    </source>
</evidence>
<sequence>MFKKNCGTDESKWYLYKKDNICYHRFQGIFSNYGNYLANRGKSSNIRHCPIKANVFLIFFVQFIFINN</sequence>
<dbReference type="Proteomes" id="UP000501926">
    <property type="component" value="Chromosome"/>
</dbReference>
<evidence type="ECO:0000313" key="3">
    <source>
        <dbReference type="EMBL" id="QII14234.1"/>
    </source>
</evidence>
<dbReference type="AlphaFoldDB" id="Q1PVM3"/>
<organism evidence="2">
    <name type="scientific">Kuenenia stuttgartiensis</name>
    <dbReference type="NCBI Taxonomy" id="174633"/>
    <lineage>
        <taxon>Bacteria</taxon>
        <taxon>Pseudomonadati</taxon>
        <taxon>Planctomycetota</taxon>
        <taxon>Candidatus Brocadiia</taxon>
        <taxon>Candidatus Brocadiales</taxon>
        <taxon>Candidatus Brocadiaceae</taxon>
        <taxon>Candidatus Kuenenia</taxon>
    </lineage>
</organism>
<feature type="transmembrane region" description="Helical" evidence="1">
    <location>
        <begin position="49"/>
        <end position="66"/>
    </location>
</feature>
<accession>Q1PVM3</accession>
<evidence type="ECO:0000256" key="1">
    <source>
        <dbReference type="SAM" id="Phobius"/>
    </source>
</evidence>